<keyword evidence="2" id="KW-1185">Reference proteome</keyword>
<sequence length="501" mass="55127">MRAAPPPARLLLLLLLLALLGAPAARASRARSAAPPQPGAERQPRPPPGPGPGNATGTGSGEAAGGGGGGGSNSSGDALVIRISSLLRDLPTLKAAVIVACAFTAFLIACLLLRVFRSHFTRQQKECGSKETANLEAKKGGVFLGTSSVVSAESRPLGRRAVGFTGLHSGHSAGGGEARDAGFSSSCQRRSGKRLKKTRKYDIITTPAERVEMAPLNEEDDEDEDSTVFDIKYSRELKKEDAEKPEHRDLQLERKLRVSDSMSPVMSAFQACVSWKLFVYSHSGNKLCQTEQIQQRPQLTEFQGGFTSNLQLLSILDRRRQGHLEKIQKGQEALEIMDLVVLAHSKVLDLILMPLTGGVGSPRMEKQKYCGSEETAEMPKAKNKTKADKRLHIPKPGFRHLNRVYKDSDLETSVLTLHPSPISKVPTNLYPFENILILKQDRQRTCKQVQRIRREETDVEIAGATRRQGWCKSNKGMHGEAKMTSGFQNWVERLRKKRRQK</sequence>
<name>A0ACB9UKY9_9CETA</name>
<dbReference type="EMBL" id="CM043040">
    <property type="protein sequence ID" value="KAI4572757.1"/>
    <property type="molecule type" value="Genomic_DNA"/>
</dbReference>
<evidence type="ECO:0000313" key="1">
    <source>
        <dbReference type="EMBL" id="KAI4572757.1"/>
    </source>
</evidence>
<gene>
    <name evidence="1" type="ORF">MJG53_012595</name>
</gene>
<evidence type="ECO:0000313" key="2">
    <source>
        <dbReference type="Proteomes" id="UP001057279"/>
    </source>
</evidence>
<accession>A0ACB9UKY9</accession>
<comment type="caution">
    <text evidence="1">The sequence shown here is derived from an EMBL/GenBank/DDBJ whole genome shotgun (WGS) entry which is preliminary data.</text>
</comment>
<protein>
    <submittedName>
        <fullName evidence="1">Uncharacterized protein</fullName>
    </submittedName>
</protein>
<dbReference type="Proteomes" id="UP001057279">
    <property type="component" value="Linkage Group LG15"/>
</dbReference>
<organism evidence="1 2">
    <name type="scientific">Ovis ammon polii x Ovis aries</name>
    <dbReference type="NCBI Taxonomy" id="2918886"/>
    <lineage>
        <taxon>Eukaryota</taxon>
        <taxon>Metazoa</taxon>
        <taxon>Chordata</taxon>
        <taxon>Craniata</taxon>
        <taxon>Vertebrata</taxon>
        <taxon>Euteleostomi</taxon>
        <taxon>Mammalia</taxon>
        <taxon>Eutheria</taxon>
        <taxon>Laurasiatheria</taxon>
        <taxon>Artiodactyla</taxon>
        <taxon>Ruminantia</taxon>
        <taxon>Pecora</taxon>
        <taxon>Bovidae</taxon>
        <taxon>Caprinae</taxon>
        <taxon>Ovis</taxon>
    </lineage>
</organism>
<reference evidence="1" key="1">
    <citation type="submission" date="2022-03" db="EMBL/GenBank/DDBJ databases">
        <title>Genomic analyses of argali, domestic sheep and their hybrids provide insights into chromosomal evolution, heterosis and genetic basis of agronomic traits.</title>
        <authorList>
            <person name="Li M."/>
        </authorList>
    </citation>
    <scope>NUCLEOTIDE SEQUENCE</scope>
    <source>
        <strain evidence="1">F1 hybrid</strain>
    </source>
</reference>
<proteinExistence type="predicted"/>